<reference evidence="3" key="1">
    <citation type="submission" date="2021-02" db="EMBL/GenBank/DDBJ databases">
        <authorList>
            <person name="Dougan E. K."/>
            <person name="Rhodes N."/>
            <person name="Thang M."/>
            <person name="Chan C."/>
        </authorList>
    </citation>
    <scope>NUCLEOTIDE SEQUENCE</scope>
</reference>
<dbReference type="PANTHER" id="PTHR10566">
    <property type="entry name" value="CHAPERONE-ACTIVITY OF BC1 COMPLEX CABC1 -RELATED"/>
    <property type="match status" value="1"/>
</dbReference>
<name>A0A812Y0V2_9DINO</name>
<keyword evidence="4" id="KW-1185">Reference proteome</keyword>
<comment type="caution">
    <text evidence="3">The sequence shown here is derived from an EMBL/GenBank/DDBJ whole genome shotgun (WGS) entry which is preliminary data.</text>
</comment>
<evidence type="ECO:0000313" key="4">
    <source>
        <dbReference type="Proteomes" id="UP000601435"/>
    </source>
</evidence>
<evidence type="ECO:0000313" key="3">
    <source>
        <dbReference type="EMBL" id="CAE7762236.1"/>
    </source>
</evidence>
<evidence type="ECO:0000256" key="1">
    <source>
        <dbReference type="ARBA" id="ARBA00009670"/>
    </source>
</evidence>
<feature type="non-terminal residue" evidence="3">
    <location>
        <position position="1"/>
    </location>
</feature>
<sequence>SSGPQNAVENTRRLRLALESLGPAFVKLGQAAASREDVLSDRVAAELRKLCDQVAPFPDEEARRLVVTQLGSGLTLGRCVAAASLGQVYCIEKNGRQYALKVQRPGLNRALAMDVVILKGIARFLRRVMRCFMAAAVDPEQVVDEWAKTLWDELDYKHEGRAMEHMRDALCGTVGGLVIPRVHWELTALRVLASECPGS</sequence>
<proteinExistence type="inferred from homology"/>
<dbReference type="Pfam" id="PF03109">
    <property type="entry name" value="ABC1"/>
    <property type="match status" value="1"/>
</dbReference>
<dbReference type="InterPro" id="IPR011009">
    <property type="entry name" value="Kinase-like_dom_sf"/>
</dbReference>
<protein>
    <recommendedName>
        <fullName evidence="2">ABC1 atypical kinase-like domain-containing protein</fullName>
    </recommendedName>
</protein>
<organism evidence="3 4">
    <name type="scientific">Symbiodinium necroappetens</name>
    <dbReference type="NCBI Taxonomy" id="1628268"/>
    <lineage>
        <taxon>Eukaryota</taxon>
        <taxon>Sar</taxon>
        <taxon>Alveolata</taxon>
        <taxon>Dinophyceae</taxon>
        <taxon>Suessiales</taxon>
        <taxon>Symbiodiniaceae</taxon>
        <taxon>Symbiodinium</taxon>
    </lineage>
</organism>
<dbReference type="SUPFAM" id="SSF56112">
    <property type="entry name" value="Protein kinase-like (PK-like)"/>
    <property type="match status" value="1"/>
</dbReference>
<comment type="similarity">
    <text evidence="1">Belongs to the protein kinase superfamily. ADCK protein kinase family.</text>
</comment>
<dbReference type="Proteomes" id="UP000601435">
    <property type="component" value="Unassembled WGS sequence"/>
</dbReference>
<evidence type="ECO:0000259" key="2">
    <source>
        <dbReference type="Pfam" id="PF03109"/>
    </source>
</evidence>
<gene>
    <name evidence="3" type="ORF">SNEC2469_LOCUS22188</name>
</gene>
<dbReference type="AlphaFoldDB" id="A0A812Y0V2"/>
<accession>A0A812Y0V2</accession>
<dbReference type="OrthoDB" id="424389at2759"/>
<dbReference type="InterPro" id="IPR004147">
    <property type="entry name" value="ABC1_dom"/>
</dbReference>
<dbReference type="PANTHER" id="PTHR10566:SF113">
    <property type="entry name" value="PROTEIN ACTIVITY OF BC1 COMPLEX KINASE 7, CHLOROPLASTIC"/>
    <property type="match status" value="1"/>
</dbReference>
<dbReference type="EMBL" id="CAJNJA010040020">
    <property type="protein sequence ID" value="CAE7762236.1"/>
    <property type="molecule type" value="Genomic_DNA"/>
</dbReference>
<feature type="domain" description="ABC1 atypical kinase-like" evidence="2">
    <location>
        <begin position="50"/>
        <end position="195"/>
    </location>
</feature>
<dbReference type="InterPro" id="IPR050154">
    <property type="entry name" value="UbiB_kinase"/>
</dbReference>